<name>A0AAD5QPZ3_PARTN</name>
<evidence type="ECO:0000313" key="2">
    <source>
        <dbReference type="EMBL" id="KAJ1354611.1"/>
    </source>
</evidence>
<sequence>MDVITNHAHYKMLSTRAEAELMCRVPVISKGLIAHMCIMSTILFNSIMISVLVVMLLSKHDAFVIVTSSSKFYELWAAGILLTLNTLRIGQGGLIFLGSQNKFNNNLFVDALAVVIYVFAVISLYSATHVLLRATGGLYMFSGSVKHYVDHMEGKRKEHLYSQFFSYWTTTGDLIAYGPFEPFLLLALSLGCTIIIIINNVFTIDTIVNMCVAALDSLSDEASKKAIRMVSTVFLALFSFFLNSKVGFNTAITIENTVIPVATASVVVLELLIVGVLYGFSRKETDYYEYGHCLIFTSGIYRRLSFYYRFIDIANNNIRISMASYDVHETFTSINIV</sequence>
<proteinExistence type="predicted"/>
<comment type="caution">
    <text evidence="2">The sequence shown here is derived from an EMBL/GenBank/DDBJ whole genome shotgun (WGS) entry which is preliminary data.</text>
</comment>
<feature type="transmembrane region" description="Helical" evidence="1">
    <location>
        <begin position="32"/>
        <end position="55"/>
    </location>
</feature>
<protein>
    <submittedName>
        <fullName evidence="2">Uncharacterized protein</fullName>
    </submittedName>
</protein>
<feature type="transmembrane region" description="Helical" evidence="1">
    <location>
        <begin position="227"/>
        <end position="246"/>
    </location>
</feature>
<keyword evidence="1" id="KW-0812">Transmembrane</keyword>
<keyword evidence="1" id="KW-0472">Membrane</keyword>
<keyword evidence="3" id="KW-1185">Reference proteome</keyword>
<dbReference type="AlphaFoldDB" id="A0AAD5QPZ3"/>
<feature type="transmembrane region" description="Helical" evidence="1">
    <location>
        <begin position="75"/>
        <end position="97"/>
    </location>
</feature>
<evidence type="ECO:0000256" key="1">
    <source>
        <dbReference type="SAM" id="Phobius"/>
    </source>
</evidence>
<feature type="transmembrane region" description="Helical" evidence="1">
    <location>
        <begin position="183"/>
        <end position="215"/>
    </location>
</feature>
<evidence type="ECO:0000313" key="3">
    <source>
        <dbReference type="Proteomes" id="UP001196413"/>
    </source>
</evidence>
<feature type="transmembrane region" description="Helical" evidence="1">
    <location>
        <begin position="258"/>
        <end position="280"/>
    </location>
</feature>
<dbReference type="EMBL" id="JAHQIW010002128">
    <property type="protein sequence ID" value="KAJ1354611.1"/>
    <property type="molecule type" value="Genomic_DNA"/>
</dbReference>
<organism evidence="2 3">
    <name type="scientific">Parelaphostrongylus tenuis</name>
    <name type="common">Meningeal worm</name>
    <dbReference type="NCBI Taxonomy" id="148309"/>
    <lineage>
        <taxon>Eukaryota</taxon>
        <taxon>Metazoa</taxon>
        <taxon>Ecdysozoa</taxon>
        <taxon>Nematoda</taxon>
        <taxon>Chromadorea</taxon>
        <taxon>Rhabditida</taxon>
        <taxon>Rhabditina</taxon>
        <taxon>Rhabditomorpha</taxon>
        <taxon>Strongyloidea</taxon>
        <taxon>Metastrongylidae</taxon>
        <taxon>Parelaphostrongylus</taxon>
    </lineage>
</organism>
<accession>A0AAD5QPZ3</accession>
<gene>
    <name evidence="2" type="ORF">KIN20_011602</name>
</gene>
<dbReference type="Proteomes" id="UP001196413">
    <property type="component" value="Unassembled WGS sequence"/>
</dbReference>
<feature type="transmembrane region" description="Helical" evidence="1">
    <location>
        <begin position="109"/>
        <end position="132"/>
    </location>
</feature>
<reference evidence="2" key="1">
    <citation type="submission" date="2021-06" db="EMBL/GenBank/DDBJ databases">
        <title>Parelaphostrongylus tenuis whole genome reference sequence.</title>
        <authorList>
            <person name="Garwood T.J."/>
            <person name="Larsen P.A."/>
            <person name="Fountain-Jones N.M."/>
            <person name="Garbe J.R."/>
            <person name="Macchietto M.G."/>
            <person name="Kania S.A."/>
            <person name="Gerhold R.W."/>
            <person name="Richards J.E."/>
            <person name="Wolf T.M."/>
        </authorList>
    </citation>
    <scope>NUCLEOTIDE SEQUENCE</scope>
    <source>
        <strain evidence="2">MNPRO001-30</strain>
        <tissue evidence="2">Meninges</tissue>
    </source>
</reference>
<dbReference type="SUPFAM" id="SSF161070">
    <property type="entry name" value="SNF-like"/>
    <property type="match status" value="1"/>
</dbReference>
<dbReference type="InterPro" id="IPR037272">
    <property type="entry name" value="SNS_sf"/>
</dbReference>
<keyword evidence="1" id="KW-1133">Transmembrane helix</keyword>